<dbReference type="GO" id="GO:0046872">
    <property type="term" value="F:metal ion binding"/>
    <property type="evidence" value="ECO:0007669"/>
    <property type="project" value="UniProtKB-KW"/>
</dbReference>
<protein>
    <submittedName>
        <fullName evidence="4">Protein CicA</fullName>
    </submittedName>
</protein>
<proteinExistence type="predicted"/>
<evidence type="ECO:0000256" key="2">
    <source>
        <dbReference type="ARBA" id="ARBA00022801"/>
    </source>
</evidence>
<name>A0A0C1JV21_9BACT</name>
<keyword evidence="2" id="KW-0378">Hydrolase</keyword>
<dbReference type="Gene3D" id="1.20.1440.100">
    <property type="entry name" value="SG protein - dephosphorylation function"/>
    <property type="match status" value="1"/>
</dbReference>
<reference evidence="4 5" key="1">
    <citation type="journal article" date="2014" name="Mol. Biol. Evol.">
        <title>Massive expansion of Ubiquitination-related gene families within the Chlamydiae.</title>
        <authorList>
            <person name="Domman D."/>
            <person name="Collingro A."/>
            <person name="Lagkouvardos I."/>
            <person name="Gehre L."/>
            <person name="Weinmaier T."/>
            <person name="Rattei T."/>
            <person name="Subtil A."/>
            <person name="Horn M."/>
        </authorList>
    </citation>
    <scope>NUCLEOTIDE SEQUENCE [LARGE SCALE GENOMIC DNA]</scope>
    <source>
        <strain evidence="4 5">EI2</strain>
    </source>
</reference>
<evidence type="ECO:0000256" key="1">
    <source>
        <dbReference type="ARBA" id="ARBA00022723"/>
    </source>
</evidence>
<dbReference type="Pfam" id="PF12710">
    <property type="entry name" value="HAD"/>
    <property type="match status" value="1"/>
</dbReference>
<dbReference type="InterPro" id="IPR023214">
    <property type="entry name" value="HAD_sf"/>
</dbReference>
<dbReference type="InterPro" id="IPR036412">
    <property type="entry name" value="HAD-like_sf"/>
</dbReference>
<accession>A0A0C1JV21</accession>
<dbReference type="AlphaFoldDB" id="A0A0C1JV21"/>
<dbReference type="InterPro" id="IPR050582">
    <property type="entry name" value="HAD-like_SerB"/>
</dbReference>
<evidence type="ECO:0000256" key="3">
    <source>
        <dbReference type="ARBA" id="ARBA00022842"/>
    </source>
</evidence>
<evidence type="ECO:0000313" key="5">
    <source>
        <dbReference type="Proteomes" id="UP000031465"/>
    </source>
</evidence>
<sequence>MIHPSVVAAFDFDKTLTNRDSLLPFLYEQTGFFQASWKMIQLAPIFLKFFFGKLSRQEIKEKILTQFFKGIPMRQLKAVCKRYADKKLDAYLNAQAIERLRWHQRQGHRCILVSASIDLYLRPWAERYGFEEILASTLEVDSKGNVTGKLKGKNCWGVEKTKRLTNYLGPKETYQLYAYGDSLGDQELLALADYPFYRSFKTKIF</sequence>
<dbReference type="GO" id="GO:0016787">
    <property type="term" value="F:hydrolase activity"/>
    <property type="evidence" value="ECO:0007669"/>
    <property type="project" value="UniProtKB-KW"/>
</dbReference>
<dbReference type="InterPro" id="IPR006385">
    <property type="entry name" value="HAD_hydro_SerB1"/>
</dbReference>
<comment type="caution">
    <text evidence="4">The sequence shown here is derived from an EMBL/GenBank/DDBJ whole genome shotgun (WGS) entry which is preliminary data.</text>
</comment>
<dbReference type="EMBL" id="JSAN01000012">
    <property type="protein sequence ID" value="KIC74251.1"/>
    <property type="molecule type" value="Genomic_DNA"/>
</dbReference>
<dbReference type="SUPFAM" id="SSF56784">
    <property type="entry name" value="HAD-like"/>
    <property type="match status" value="1"/>
</dbReference>
<gene>
    <name evidence="4" type="primary">cicA</name>
    <name evidence="4" type="ORF">DB44_AM00090</name>
</gene>
<dbReference type="PANTHER" id="PTHR43344">
    <property type="entry name" value="PHOSPHOSERINE PHOSPHATASE"/>
    <property type="match status" value="1"/>
</dbReference>
<organism evidence="4 5">
    <name type="scientific">Candidatus Protochlamydia amoebophila</name>
    <dbReference type="NCBI Taxonomy" id="362787"/>
    <lineage>
        <taxon>Bacteria</taxon>
        <taxon>Pseudomonadati</taxon>
        <taxon>Chlamydiota</taxon>
        <taxon>Chlamydiia</taxon>
        <taxon>Parachlamydiales</taxon>
        <taxon>Parachlamydiaceae</taxon>
        <taxon>Candidatus Protochlamydia</taxon>
    </lineage>
</organism>
<dbReference type="NCBIfam" id="TIGR01490">
    <property type="entry name" value="HAD-SF-IB-hyp1"/>
    <property type="match status" value="1"/>
</dbReference>
<keyword evidence="1" id="KW-0479">Metal-binding</keyword>
<dbReference type="Proteomes" id="UP000031465">
    <property type="component" value="Unassembled WGS sequence"/>
</dbReference>
<keyword evidence="3" id="KW-0460">Magnesium</keyword>
<dbReference type="RefSeq" id="WP_039355977.1">
    <property type="nucleotide sequence ID" value="NZ_JSAN01000012.1"/>
</dbReference>
<dbReference type="Gene3D" id="3.40.50.1000">
    <property type="entry name" value="HAD superfamily/HAD-like"/>
    <property type="match status" value="1"/>
</dbReference>
<dbReference type="PATRIC" id="fig|362787.3.peg.138"/>
<dbReference type="PANTHER" id="PTHR43344:SF13">
    <property type="entry name" value="PHOSPHATASE RV3661-RELATED"/>
    <property type="match status" value="1"/>
</dbReference>
<dbReference type="NCBIfam" id="TIGR01488">
    <property type="entry name" value="HAD-SF-IB"/>
    <property type="match status" value="1"/>
</dbReference>
<evidence type="ECO:0000313" key="4">
    <source>
        <dbReference type="EMBL" id="KIC74251.1"/>
    </source>
</evidence>